<dbReference type="EMBL" id="CAWYQH010000108">
    <property type="protein sequence ID" value="CAK8688972.1"/>
    <property type="molecule type" value="Genomic_DNA"/>
</dbReference>
<sequence>MTSFLRKRKIKMDRKERDVQTMAEKMALTAKKLVLVGDAGCGKSCLLATFMEETFQETYIPTAFDTYKLTIQAKAISTELLLWDTAGNEQYDRLRPFSYPQTDVLLLCFSIGSPETLGTIEEKWMPEVRHFCPRVPVILVGMKKDLRLDKVITNKLSSLNHVTFERGQALATSVGAVSYKECSALQNDGVRDVFEFAASFVDDAKLAKKEKTLKCCLPW</sequence>
<evidence type="ECO:0000256" key="1">
    <source>
        <dbReference type="ARBA" id="ARBA00022741"/>
    </source>
</evidence>
<dbReference type="PRINTS" id="PR00449">
    <property type="entry name" value="RASTRNSFRMNG"/>
</dbReference>
<dbReference type="InterPro" id="IPR001806">
    <property type="entry name" value="Small_GTPase"/>
</dbReference>
<protein>
    <submittedName>
        <fullName evidence="3">Uncharacterized protein</fullName>
    </submittedName>
</protein>
<dbReference type="SMART" id="SM00173">
    <property type="entry name" value="RAS"/>
    <property type="match status" value="1"/>
</dbReference>
<evidence type="ECO:0000313" key="3">
    <source>
        <dbReference type="EMBL" id="CAK8688972.1"/>
    </source>
</evidence>
<dbReference type="CDD" id="cd00157">
    <property type="entry name" value="Rho"/>
    <property type="match status" value="1"/>
</dbReference>
<organism evidence="3 4">
    <name type="scientific">Clavelina lepadiformis</name>
    <name type="common">Light-bulb sea squirt</name>
    <name type="synonym">Ascidia lepadiformis</name>
    <dbReference type="NCBI Taxonomy" id="159417"/>
    <lineage>
        <taxon>Eukaryota</taxon>
        <taxon>Metazoa</taxon>
        <taxon>Chordata</taxon>
        <taxon>Tunicata</taxon>
        <taxon>Ascidiacea</taxon>
        <taxon>Aplousobranchia</taxon>
        <taxon>Clavelinidae</taxon>
        <taxon>Clavelina</taxon>
    </lineage>
</organism>
<dbReference type="SUPFAM" id="SSF52540">
    <property type="entry name" value="P-loop containing nucleoside triphosphate hydrolases"/>
    <property type="match status" value="1"/>
</dbReference>
<dbReference type="PROSITE" id="PS51420">
    <property type="entry name" value="RHO"/>
    <property type="match status" value="1"/>
</dbReference>
<dbReference type="InterPro" id="IPR027417">
    <property type="entry name" value="P-loop_NTPase"/>
</dbReference>
<dbReference type="PROSITE" id="PS51421">
    <property type="entry name" value="RAS"/>
    <property type="match status" value="1"/>
</dbReference>
<dbReference type="PANTHER" id="PTHR24072">
    <property type="entry name" value="RHO FAMILY GTPASE"/>
    <property type="match status" value="1"/>
</dbReference>
<evidence type="ECO:0000313" key="4">
    <source>
        <dbReference type="Proteomes" id="UP001642483"/>
    </source>
</evidence>
<dbReference type="Pfam" id="PF00071">
    <property type="entry name" value="Ras"/>
    <property type="match status" value="1"/>
</dbReference>
<keyword evidence="2" id="KW-0342">GTP-binding</keyword>
<dbReference type="Gene3D" id="3.40.50.300">
    <property type="entry name" value="P-loop containing nucleotide triphosphate hydrolases"/>
    <property type="match status" value="1"/>
</dbReference>
<evidence type="ECO:0000256" key="2">
    <source>
        <dbReference type="ARBA" id="ARBA00023134"/>
    </source>
</evidence>
<keyword evidence="1" id="KW-0547">Nucleotide-binding</keyword>
<reference evidence="3 4" key="1">
    <citation type="submission" date="2024-02" db="EMBL/GenBank/DDBJ databases">
        <authorList>
            <person name="Daric V."/>
            <person name="Darras S."/>
        </authorList>
    </citation>
    <scope>NUCLEOTIDE SEQUENCE [LARGE SCALE GENOMIC DNA]</scope>
</reference>
<dbReference type="InterPro" id="IPR003578">
    <property type="entry name" value="Small_GTPase_Rho"/>
</dbReference>
<dbReference type="InterPro" id="IPR005225">
    <property type="entry name" value="Small_GTP-bd"/>
</dbReference>
<dbReference type="Proteomes" id="UP001642483">
    <property type="component" value="Unassembled WGS sequence"/>
</dbReference>
<name>A0ABP0GAZ4_CLALP</name>
<proteinExistence type="predicted"/>
<dbReference type="PROSITE" id="PS51419">
    <property type="entry name" value="RAB"/>
    <property type="match status" value="1"/>
</dbReference>
<dbReference type="SMART" id="SM00174">
    <property type="entry name" value="RHO"/>
    <property type="match status" value="1"/>
</dbReference>
<accession>A0ABP0GAZ4</accession>
<comment type="caution">
    <text evidence="3">The sequence shown here is derived from an EMBL/GenBank/DDBJ whole genome shotgun (WGS) entry which is preliminary data.</text>
</comment>
<dbReference type="SMART" id="SM00175">
    <property type="entry name" value="RAB"/>
    <property type="match status" value="1"/>
</dbReference>
<dbReference type="NCBIfam" id="TIGR00231">
    <property type="entry name" value="small_GTP"/>
    <property type="match status" value="1"/>
</dbReference>
<keyword evidence="4" id="KW-1185">Reference proteome</keyword>
<gene>
    <name evidence="3" type="ORF">CVLEPA_LOCUS20970</name>
</gene>